<dbReference type="AlphaFoldDB" id="A0A067K1H0"/>
<sequence length="148" mass="16609">MISSKKLLKLARKWQKLAAIKRKRITLPRTTTSIDSNSCSTPLKAEKGYFSVYSADQKRFLLPLEHLNNEIIKELFKMAEEEFGFPSNGPLTLPCDAELMECAIALIKKQVTRDVETAFLMSISSSCSSLSFSLQDPLTSLQLPICSF</sequence>
<dbReference type="PANTHER" id="PTHR31175">
    <property type="entry name" value="AUXIN-RESPONSIVE FAMILY PROTEIN"/>
    <property type="match status" value="1"/>
</dbReference>
<evidence type="ECO:0000256" key="1">
    <source>
        <dbReference type="ARBA" id="ARBA00006974"/>
    </source>
</evidence>
<keyword evidence="3" id="KW-1185">Reference proteome</keyword>
<organism evidence="2 3">
    <name type="scientific">Jatropha curcas</name>
    <name type="common">Barbados nut</name>
    <dbReference type="NCBI Taxonomy" id="180498"/>
    <lineage>
        <taxon>Eukaryota</taxon>
        <taxon>Viridiplantae</taxon>
        <taxon>Streptophyta</taxon>
        <taxon>Embryophyta</taxon>
        <taxon>Tracheophyta</taxon>
        <taxon>Spermatophyta</taxon>
        <taxon>Magnoliopsida</taxon>
        <taxon>eudicotyledons</taxon>
        <taxon>Gunneridae</taxon>
        <taxon>Pentapetalae</taxon>
        <taxon>rosids</taxon>
        <taxon>fabids</taxon>
        <taxon>Malpighiales</taxon>
        <taxon>Euphorbiaceae</taxon>
        <taxon>Crotonoideae</taxon>
        <taxon>Jatropheae</taxon>
        <taxon>Jatropha</taxon>
    </lineage>
</organism>
<dbReference type="KEGG" id="jcu:105641432"/>
<gene>
    <name evidence="2" type="ORF">JCGZ_18749</name>
</gene>
<dbReference type="EMBL" id="KK914719">
    <property type="protein sequence ID" value="KDP29982.1"/>
    <property type="molecule type" value="Genomic_DNA"/>
</dbReference>
<protein>
    <submittedName>
        <fullName evidence="2">Uncharacterized protein</fullName>
    </submittedName>
</protein>
<evidence type="ECO:0000313" key="3">
    <source>
        <dbReference type="Proteomes" id="UP000027138"/>
    </source>
</evidence>
<dbReference type="Proteomes" id="UP000027138">
    <property type="component" value="Unassembled WGS sequence"/>
</dbReference>
<proteinExistence type="inferred from homology"/>
<name>A0A067K1H0_JATCU</name>
<reference evidence="2 3" key="1">
    <citation type="journal article" date="2014" name="PLoS ONE">
        <title>Global Analysis of Gene Expression Profiles in Physic Nut (Jatropha curcas L.) Seedlings Exposed to Salt Stress.</title>
        <authorList>
            <person name="Zhang L."/>
            <person name="Zhang C."/>
            <person name="Wu P."/>
            <person name="Chen Y."/>
            <person name="Li M."/>
            <person name="Jiang H."/>
            <person name="Wu G."/>
        </authorList>
    </citation>
    <scope>NUCLEOTIDE SEQUENCE [LARGE SCALE GENOMIC DNA]</scope>
    <source>
        <strain evidence="3">cv. GZQX0401</strain>
        <tissue evidence="2">Young leaves</tissue>
    </source>
</reference>
<dbReference type="Pfam" id="PF02519">
    <property type="entry name" value="Auxin_inducible"/>
    <property type="match status" value="1"/>
</dbReference>
<comment type="similarity">
    <text evidence="1">Belongs to the ARG7 family.</text>
</comment>
<dbReference type="PANTHER" id="PTHR31175:SF113">
    <property type="entry name" value="BINDING PROTEIN, PUTATIVE-RELATED"/>
    <property type="match status" value="1"/>
</dbReference>
<dbReference type="OrthoDB" id="841641at2759"/>
<dbReference type="InterPro" id="IPR003676">
    <property type="entry name" value="SAUR_fam"/>
</dbReference>
<accession>A0A067K1H0</accession>
<dbReference type="STRING" id="180498.A0A067K1H0"/>
<dbReference type="GO" id="GO:0009733">
    <property type="term" value="P:response to auxin"/>
    <property type="evidence" value="ECO:0007669"/>
    <property type="project" value="InterPro"/>
</dbReference>
<evidence type="ECO:0000313" key="2">
    <source>
        <dbReference type="EMBL" id="KDP29982.1"/>
    </source>
</evidence>